<feature type="transmembrane region" description="Helical" evidence="1">
    <location>
        <begin position="167"/>
        <end position="190"/>
    </location>
</feature>
<proteinExistence type="predicted"/>
<protein>
    <recommendedName>
        <fullName evidence="6">IPT/TIG domain-containing protein</fullName>
    </recommendedName>
</protein>
<dbReference type="CDD" id="cd00603">
    <property type="entry name" value="IPT_PCSR"/>
    <property type="match status" value="1"/>
</dbReference>
<feature type="domain" description="Plexin cytoplasmic RasGAP" evidence="3">
    <location>
        <begin position="267"/>
        <end position="358"/>
    </location>
</feature>
<keyword evidence="1" id="KW-0812">Transmembrane</keyword>
<evidence type="ECO:0000256" key="1">
    <source>
        <dbReference type="SAM" id="Phobius"/>
    </source>
</evidence>
<evidence type="ECO:0000259" key="2">
    <source>
        <dbReference type="Pfam" id="PF01833"/>
    </source>
</evidence>
<organism evidence="4 5">
    <name type="scientific">Sinanodonta woodiana</name>
    <name type="common">Chinese pond mussel</name>
    <name type="synonym">Anodonta woodiana</name>
    <dbReference type="NCBI Taxonomy" id="1069815"/>
    <lineage>
        <taxon>Eukaryota</taxon>
        <taxon>Metazoa</taxon>
        <taxon>Spiralia</taxon>
        <taxon>Lophotrochozoa</taxon>
        <taxon>Mollusca</taxon>
        <taxon>Bivalvia</taxon>
        <taxon>Autobranchia</taxon>
        <taxon>Heteroconchia</taxon>
        <taxon>Palaeoheterodonta</taxon>
        <taxon>Unionida</taxon>
        <taxon>Unionoidea</taxon>
        <taxon>Unionidae</taxon>
        <taxon>Unioninae</taxon>
        <taxon>Sinanodonta</taxon>
    </lineage>
</organism>
<feature type="domain" description="IPT/TIG" evidence="2">
    <location>
        <begin position="84"/>
        <end position="148"/>
    </location>
</feature>
<evidence type="ECO:0000313" key="4">
    <source>
        <dbReference type="EMBL" id="KAL3851676.1"/>
    </source>
</evidence>
<dbReference type="InterPro" id="IPR002909">
    <property type="entry name" value="IPT_dom"/>
</dbReference>
<dbReference type="Gene3D" id="1.10.506.10">
    <property type="entry name" value="GTPase Activation - p120gap, domain 1"/>
    <property type="match status" value="2"/>
</dbReference>
<gene>
    <name evidence="4" type="ORF">ACJMK2_015403</name>
</gene>
<dbReference type="Gene3D" id="2.60.40.10">
    <property type="entry name" value="Immunoglobulins"/>
    <property type="match status" value="1"/>
</dbReference>
<dbReference type="InterPro" id="IPR008936">
    <property type="entry name" value="Rho_GTPase_activation_prot"/>
</dbReference>
<name>A0ABD3UQ70_SINWO</name>
<dbReference type="AlphaFoldDB" id="A0ABD3UQ70"/>
<dbReference type="Proteomes" id="UP001634394">
    <property type="component" value="Unassembled WGS sequence"/>
</dbReference>
<comment type="caution">
    <text evidence="4">The sequence shown here is derived from an EMBL/GenBank/DDBJ whole genome shotgun (WGS) entry which is preliminary data.</text>
</comment>
<keyword evidence="5" id="KW-1185">Reference proteome</keyword>
<evidence type="ECO:0000259" key="3">
    <source>
        <dbReference type="Pfam" id="PF08337"/>
    </source>
</evidence>
<dbReference type="PANTHER" id="PTHR22625:SF70">
    <property type="entry name" value="PLEXIN A, ISOFORM A"/>
    <property type="match status" value="1"/>
</dbReference>
<sequence length="379" mass="43061">SVQCTLESNTKMICPSPELSEDQKKKLVQVKTNSTSRKRRSSECSGCFEIVIKMDGFEFPSTLSYTVDPSLLDLTGDNSVHIFSPSKSRTITLMGSNLLWESNNINISIGYEKCAVMEITESSISCTPPLQQPRTDQQYPNVLVQIGNYKKTVGYLKYEIETMSNTVTIVIASIAGVLLLVLILVAVICLRKARCPGRKADEFEKQIQDWEMEIRNVSREEFADLQTSIKEVTNSLVERGFPYRDYQYYSFKMLFPAADMETHPVIILKILLPDLVEVSTYTKTHEALFRRCESMTEKLLMNLFSLCLYPYLKKHGSSLYMMLKAIQIRMEKGPIDQLTGHAKYTLSDDQLLNKHSATGSELDLEPKPLVSLEKVLTHF</sequence>
<dbReference type="InterPro" id="IPR013783">
    <property type="entry name" value="Ig-like_fold"/>
</dbReference>
<evidence type="ECO:0008006" key="6">
    <source>
        <dbReference type="Google" id="ProtNLM"/>
    </source>
</evidence>
<dbReference type="InterPro" id="IPR031148">
    <property type="entry name" value="Plexin"/>
</dbReference>
<dbReference type="InterPro" id="IPR013548">
    <property type="entry name" value="Plexin_cytoplasmic_RasGAP_dom"/>
</dbReference>
<dbReference type="EMBL" id="JBJQND010000015">
    <property type="protein sequence ID" value="KAL3851676.1"/>
    <property type="molecule type" value="Genomic_DNA"/>
</dbReference>
<dbReference type="Pfam" id="PF01833">
    <property type="entry name" value="TIG"/>
    <property type="match status" value="1"/>
</dbReference>
<dbReference type="Pfam" id="PF08337">
    <property type="entry name" value="Plexin_cytopl"/>
    <property type="match status" value="1"/>
</dbReference>
<dbReference type="PANTHER" id="PTHR22625">
    <property type="entry name" value="PLEXIN"/>
    <property type="match status" value="1"/>
</dbReference>
<reference evidence="4 5" key="1">
    <citation type="submission" date="2024-11" db="EMBL/GenBank/DDBJ databases">
        <title>Chromosome-level genome assembly of the freshwater bivalve Anodonta woodiana.</title>
        <authorList>
            <person name="Chen X."/>
        </authorList>
    </citation>
    <scope>NUCLEOTIDE SEQUENCE [LARGE SCALE GENOMIC DNA]</scope>
    <source>
        <strain evidence="4">MN2024</strain>
        <tissue evidence="4">Gills</tissue>
    </source>
</reference>
<keyword evidence="1" id="KW-0472">Membrane</keyword>
<keyword evidence="1" id="KW-1133">Transmembrane helix</keyword>
<feature type="non-terminal residue" evidence="4">
    <location>
        <position position="1"/>
    </location>
</feature>
<evidence type="ECO:0000313" key="5">
    <source>
        <dbReference type="Proteomes" id="UP001634394"/>
    </source>
</evidence>
<accession>A0ABD3UQ70</accession>